<dbReference type="InterPro" id="IPR011008">
    <property type="entry name" value="Dimeric_a/b-barrel"/>
</dbReference>
<protein>
    <submittedName>
        <fullName evidence="1">DUF1330 domain-containing protein</fullName>
    </submittedName>
</protein>
<name>A0ABX0RW44_9GAMM</name>
<dbReference type="SUPFAM" id="SSF54909">
    <property type="entry name" value="Dimeric alpha+beta barrel"/>
    <property type="match status" value="1"/>
</dbReference>
<accession>A0ABX0RW44</accession>
<gene>
    <name evidence="1" type="ORF">F3J37_21850</name>
</gene>
<dbReference type="PANTHER" id="PTHR40257:SF1">
    <property type="entry name" value="DUF1330 DOMAIN-CONTAINING PROTEIN"/>
    <property type="match status" value="1"/>
</dbReference>
<organism evidence="1 2">
    <name type="scientific">Candidatus Pantoea communis</name>
    <dbReference type="NCBI Taxonomy" id="2608354"/>
    <lineage>
        <taxon>Bacteria</taxon>
        <taxon>Pseudomonadati</taxon>
        <taxon>Pseudomonadota</taxon>
        <taxon>Gammaproteobacteria</taxon>
        <taxon>Enterobacterales</taxon>
        <taxon>Erwiniaceae</taxon>
        <taxon>Pantoea</taxon>
    </lineage>
</organism>
<evidence type="ECO:0000313" key="2">
    <source>
        <dbReference type="Proteomes" id="UP001515780"/>
    </source>
</evidence>
<dbReference type="RefSeq" id="WP_166935765.1">
    <property type="nucleotide sequence ID" value="NZ_VWXC01000020.1"/>
</dbReference>
<dbReference type="EMBL" id="VWXC01000020">
    <property type="protein sequence ID" value="NIG21319.1"/>
    <property type="molecule type" value="Genomic_DNA"/>
</dbReference>
<sequence>MTSLSAYARYLEPTQESGHALSKRGIQGSIIMLNILRFREIANYSASPELAPEDPVSGADAFYRYVHHALPFLHQSGGELLFLGSGGSFLIGPDQERWDLIMMVRQSSVQSFFALANNKDYLAGIGHRTTALEDSRLLPLTPFDDPGFKKGQNDGIR</sequence>
<dbReference type="Proteomes" id="UP001515780">
    <property type="component" value="Unassembled WGS sequence"/>
</dbReference>
<proteinExistence type="predicted"/>
<keyword evidence="2" id="KW-1185">Reference proteome</keyword>
<reference evidence="1 2" key="1">
    <citation type="journal article" date="2019" name="bioRxiv">
        <title>Bacteria contribute to plant secondary compound degradation in a generalist herbivore system.</title>
        <authorList>
            <person name="Francoeur C.B."/>
            <person name="Khadempour L."/>
            <person name="Moreira-Soto R.D."/>
            <person name="Gotting K."/>
            <person name="Book A.J."/>
            <person name="Pinto-Tomas A.A."/>
            <person name="Keefover-Ring K."/>
            <person name="Currie C.R."/>
        </authorList>
    </citation>
    <scope>NUCLEOTIDE SEQUENCE [LARGE SCALE GENOMIC DNA]</scope>
    <source>
        <strain evidence="1">Al-1710</strain>
    </source>
</reference>
<dbReference type="PANTHER" id="PTHR40257">
    <property type="match status" value="1"/>
</dbReference>
<comment type="caution">
    <text evidence="1">The sequence shown here is derived from an EMBL/GenBank/DDBJ whole genome shotgun (WGS) entry which is preliminary data.</text>
</comment>
<dbReference type="Gene3D" id="3.30.70.100">
    <property type="match status" value="1"/>
</dbReference>
<evidence type="ECO:0000313" key="1">
    <source>
        <dbReference type="EMBL" id="NIG21319.1"/>
    </source>
</evidence>